<dbReference type="GO" id="GO:0016491">
    <property type="term" value="F:oxidoreductase activity"/>
    <property type="evidence" value="ECO:0007669"/>
    <property type="project" value="InterPro"/>
</dbReference>
<dbReference type="AlphaFoldDB" id="A0A316V5B2"/>
<organism evidence="2 3">
    <name type="scientific">Meira miltonrushii</name>
    <dbReference type="NCBI Taxonomy" id="1280837"/>
    <lineage>
        <taxon>Eukaryota</taxon>
        <taxon>Fungi</taxon>
        <taxon>Dikarya</taxon>
        <taxon>Basidiomycota</taxon>
        <taxon>Ustilaginomycotina</taxon>
        <taxon>Exobasidiomycetes</taxon>
        <taxon>Exobasidiales</taxon>
        <taxon>Brachybasidiaceae</taxon>
        <taxon>Meira</taxon>
    </lineage>
</organism>
<dbReference type="GO" id="GO:0005739">
    <property type="term" value="C:mitochondrion"/>
    <property type="evidence" value="ECO:0007669"/>
    <property type="project" value="TreeGrafter"/>
</dbReference>
<dbReference type="PANTHER" id="PTHR11695">
    <property type="entry name" value="ALCOHOL DEHYDROGENASE RELATED"/>
    <property type="match status" value="1"/>
</dbReference>
<evidence type="ECO:0000313" key="3">
    <source>
        <dbReference type="Proteomes" id="UP000245771"/>
    </source>
</evidence>
<dbReference type="InterPro" id="IPR050700">
    <property type="entry name" value="YIM1/Zinc_Alcohol_DH_Fams"/>
</dbReference>
<dbReference type="Gene3D" id="3.40.50.720">
    <property type="entry name" value="NAD(P)-binding Rossmann-like Domain"/>
    <property type="match status" value="1"/>
</dbReference>
<gene>
    <name evidence="2" type="ORF">FA14DRAFT_162048</name>
</gene>
<dbReference type="SUPFAM" id="SSF50129">
    <property type="entry name" value="GroES-like"/>
    <property type="match status" value="1"/>
</dbReference>
<accession>A0A316V5B2</accession>
<dbReference type="InterPro" id="IPR036291">
    <property type="entry name" value="NAD(P)-bd_dom_sf"/>
</dbReference>
<dbReference type="SMART" id="SM00829">
    <property type="entry name" value="PKS_ER"/>
    <property type="match status" value="1"/>
</dbReference>
<dbReference type="InParanoid" id="A0A316V5B2"/>
<dbReference type="InterPro" id="IPR020843">
    <property type="entry name" value="ER"/>
</dbReference>
<feature type="domain" description="Enoyl reductase (ER)" evidence="1">
    <location>
        <begin position="4"/>
        <end position="287"/>
    </location>
</feature>
<dbReference type="CDD" id="cd08267">
    <property type="entry name" value="MDR1"/>
    <property type="match status" value="1"/>
</dbReference>
<dbReference type="Proteomes" id="UP000245771">
    <property type="component" value="Unassembled WGS sequence"/>
</dbReference>
<keyword evidence="3" id="KW-1185">Reference proteome</keyword>
<sequence>MFPSLWGKKVAAKDYSGTIVKAHESVTRFKVGDKVYGQIEFTEKIKSGAGTLVQYAICPVETIAKRPTQLSAIDLAGITTVAQTAFSMIETADSLFQNKNKNPRVLVCGGSSTVGLMAIPILKHKGAFVASTCSKTKFDVVSKRGADETFDYRSKDFQKNLKDATEKDGKFDLIIDCVNSHDVWLISPKILQKGASYVNVGFDASQGTLTAIRRNLSYSLLPTWLGGVPTKYVRPAGVGTRKTMDTLEDLVNKGVVTPINDSVFEWEQVKEAFARLQTNQTIGKVVIKVP</sequence>
<dbReference type="OrthoDB" id="9930022at2759"/>
<dbReference type="GeneID" id="37021184"/>
<dbReference type="SUPFAM" id="SSF51735">
    <property type="entry name" value="NAD(P)-binding Rossmann-fold domains"/>
    <property type="match status" value="1"/>
</dbReference>
<dbReference type="STRING" id="1280837.A0A316V5B2"/>
<dbReference type="PANTHER" id="PTHR11695:SF294">
    <property type="entry name" value="RETICULON-4-INTERACTING PROTEIN 1, MITOCHONDRIAL"/>
    <property type="match status" value="1"/>
</dbReference>
<dbReference type="RefSeq" id="XP_025353059.1">
    <property type="nucleotide sequence ID" value="XM_025499403.1"/>
</dbReference>
<dbReference type="EMBL" id="KZ819605">
    <property type="protein sequence ID" value="PWN32757.1"/>
    <property type="molecule type" value="Genomic_DNA"/>
</dbReference>
<dbReference type="Pfam" id="PF13602">
    <property type="entry name" value="ADH_zinc_N_2"/>
    <property type="match status" value="1"/>
</dbReference>
<evidence type="ECO:0000313" key="2">
    <source>
        <dbReference type="EMBL" id="PWN32757.1"/>
    </source>
</evidence>
<protein>
    <submittedName>
        <fullName evidence="2">NAD(P)-binding protein</fullName>
    </submittedName>
</protein>
<proteinExistence type="predicted"/>
<reference evidence="2 3" key="1">
    <citation type="journal article" date="2018" name="Mol. Biol. Evol.">
        <title>Broad Genomic Sampling Reveals a Smut Pathogenic Ancestry of the Fungal Clade Ustilaginomycotina.</title>
        <authorList>
            <person name="Kijpornyongpan T."/>
            <person name="Mondo S.J."/>
            <person name="Barry K."/>
            <person name="Sandor L."/>
            <person name="Lee J."/>
            <person name="Lipzen A."/>
            <person name="Pangilinan J."/>
            <person name="LaButti K."/>
            <person name="Hainaut M."/>
            <person name="Henrissat B."/>
            <person name="Grigoriev I.V."/>
            <person name="Spatafora J.W."/>
            <person name="Aime M.C."/>
        </authorList>
    </citation>
    <scope>NUCLEOTIDE SEQUENCE [LARGE SCALE GENOMIC DNA]</scope>
    <source>
        <strain evidence="2 3">MCA 3882</strain>
    </source>
</reference>
<dbReference type="InterPro" id="IPR011032">
    <property type="entry name" value="GroES-like_sf"/>
</dbReference>
<dbReference type="FunCoup" id="A0A316V5B2">
    <property type="interactions" value="280"/>
</dbReference>
<dbReference type="Gene3D" id="3.90.180.10">
    <property type="entry name" value="Medium-chain alcohol dehydrogenases, catalytic domain"/>
    <property type="match status" value="1"/>
</dbReference>
<evidence type="ECO:0000259" key="1">
    <source>
        <dbReference type="SMART" id="SM00829"/>
    </source>
</evidence>
<name>A0A316V5B2_9BASI</name>